<feature type="signal peptide" evidence="1">
    <location>
        <begin position="1"/>
        <end position="17"/>
    </location>
</feature>
<organism evidence="2 3">
    <name type="scientific">Ceratodon purpureus</name>
    <name type="common">Fire moss</name>
    <name type="synonym">Dicranum purpureum</name>
    <dbReference type="NCBI Taxonomy" id="3225"/>
    <lineage>
        <taxon>Eukaryota</taxon>
        <taxon>Viridiplantae</taxon>
        <taxon>Streptophyta</taxon>
        <taxon>Embryophyta</taxon>
        <taxon>Bryophyta</taxon>
        <taxon>Bryophytina</taxon>
        <taxon>Bryopsida</taxon>
        <taxon>Dicranidae</taxon>
        <taxon>Pseudoditrichales</taxon>
        <taxon>Ditrichaceae</taxon>
        <taxon>Ceratodon</taxon>
    </lineage>
</organism>
<comment type="caution">
    <text evidence="2">The sequence shown here is derived from an EMBL/GenBank/DDBJ whole genome shotgun (WGS) entry which is preliminary data.</text>
</comment>
<evidence type="ECO:0000256" key="1">
    <source>
        <dbReference type="SAM" id="SignalP"/>
    </source>
</evidence>
<gene>
    <name evidence="2" type="ORF">KC19_1G152900</name>
</gene>
<accession>A0A8T0J837</accession>
<reference evidence="2" key="1">
    <citation type="submission" date="2020-06" db="EMBL/GenBank/DDBJ databases">
        <title>WGS assembly of Ceratodon purpureus strain R40.</title>
        <authorList>
            <person name="Carey S.B."/>
            <person name="Jenkins J."/>
            <person name="Shu S."/>
            <person name="Lovell J.T."/>
            <person name="Sreedasyam A."/>
            <person name="Maumus F."/>
            <person name="Tiley G.P."/>
            <person name="Fernandez-Pozo N."/>
            <person name="Barry K."/>
            <person name="Chen C."/>
            <person name="Wang M."/>
            <person name="Lipzen A."/>
            <person name="Daum C."/>
            <person name="Saski C.A."/>
            <person name="Payton A.C."/>
            <person name="Mcbreen J.C."/>
            <person name="Conrad R.E."/>
            <person name="Kollar L.M."/>
            <person name="Olsson S."/>
            <person name="Huttunen S."/>
            <person name="Landis J.B."/>
            <person name="Wickett N.J."/>
            <person name="Johnson M.G."/>
            <person name="Rensing S.A."/>
            <person name="Grimwood J."/>
            <person name="Schmutz J."/>
            <person name="Mcdaniel S.F."/>
        </authorList>
    </citation>
    <scope>NUCLEOTIDE SEQUENCE</scope>
    <source>
        <strain evidence="2">R40</strain>
    </source>
</reference>
<protein>
    <submittedName>
        <fullName evidence="2">Uncharacterized protein</fullName>
    </submittedName>
</protein>
<evidence type="ECO:0000313" key="2">
    <source>
        <dbReference type="EMBL" id="KAG0591139.1"/>
    </source>
</evidence>
<proteinExistence type="predicted"/>
<sequence>MCRGFSFVILLGCMVVAEYLDTSELMLIVSKTTVWGFRNWINVSCANIKAS</sequence>
<dbReference type="Proteomes" id="UP000822688">
    <property type="component" value="Chromosome 1"/>
</dbReference>
<keyword evidence="1" id="KW-0732">Signal</keyword>
<dbReference type="EMBL" id="CM026421">
    <property type="protein sequence ID" value="KAG0591139.1"/>
    <property type="molecule type" value="Genomic_DNA"/>
</dbReference>
<dbReference type="AlphaFoldDB" id="A0A8T0J837"/>
<keyword evidence="3" id="KW-1185">Reference proteome</keyword>
<evidence type="ECO:0000313" key="3">
    <source>
        <dbReference type="Proteomes" id="UP000822688"/>
    </source>
</evidence>
<feature type="chain" id="PRO_5035938621" evidence="1">
    <location>
        <begin position="18"/>
        <end position="51"/>
    </location>
</feature>
<name>A0A8T0J837_CERPU</name>